<evidence type="ECO:0000256" key="6">
    <source>
        <dbReference type="SAM" id="Phobius"/>
    </source>
</evidence>
<evidence type="ECO:0000256" key="5">
    <source>
        <dbReference type="ARBA" id="ARBA00023136"/>
    </source>
</evidence>
<dbReference type="Pfam" id="PF13520">
    <property type="entry name" value="AA_permease_2"/>
    <property type="match status" value="1"/>
</dbReference>
<dbReference type="AlphaFoldDB" id="A0A1H4V713"/>
<keyword evidence="3 6" id="KW-0812">Transmembrane</keyword>
<protein>
    <submittedName>
        <fullName evidence="7">Amino acid transporter</fullName>
    </submittedName>
</protein>
<name>A0A1H4V713_9NOCA</name>
<dbReference type="Proteomes" id="UP000183561">
    <property type="component" value="Unassembled WGS sequence"/>
</dbReference>
<feature type="transmembrane region" description="Helical" evidence="6">
    <location>
        <begin position="235"/>
        <end position="254"/>
    </location>
</feature>
<dbReference type="RefSeq" id="WP_072943707.1">
    <property type="nucleotide sequence ID" value="NZ_FNSV01000005.1"/>
</dbReference>
<keyword evidence="5 6" id="KW-0472">Membrane</keyword>
<dbReference type="EMBL" id="FNSV01000005">
    <property type="protein sequence ID" value="SEC76204.1"/>
    <property type="molecule type" value="Genomic_DNA"/>
</dbReference>
<sequence>MTDSQAATATDEPRLTPRLTLPSVVAFGLSYMAPSLVMIIFGIIAVASAGTAPTAFLVATVAMLLTALSYARLARIYPVSGSAYFYARRNLGSSVGFLVGWAILLDYLFLPMVAWLAQSILLNAQFPAIPIWVWMLINAGLTTAVNVIGIALADRINRVLLAVSVFLVLLFFAYCVKFVAGNPVASYTEPFWNSNSMMSGISVAAAIAAYSFLGFDAVTTLAEETKDAARNIPRAIIWIVAIGGLIFVTVAYVMQLVHPGGVFEDAQAVAYTMSVDVGGQFYADWTNLAGIVAGSASCLAVQLSSSRLLYIMGRDGVLSRRLFGKLNARTRTPIFCVLVTGAMCFVGMNMPLETATGFINFGAFSAFTAVNLCVIAYYVRHRSTRPLSRIRFVVMPAIGAAVTLGMITQLSEHALISGISWLAVGIVYLVWLTRGFRRPTPEMNLTHEQDVVAAAQISEGRK</sequence>
<keyword evidence="2" id="KW-1003">Cell membrane</keyword>
<feature type="transmembrane region" description="Helical" evidence="6">
    <location>
        <begin position="288"/>
        <end position="311"/>
    </location>
</feature>
<feature type="transmembrane region" description="Helical" evidence="6">
    <location>
        <begin position="24"/>
        <end position="49"/>
    </location>
</feature>
<evidence type="ECO:0000256" key="3">
    <source>
        <dbReference type="ARBA" id="ARBA00022692"/>
    </source>
</evidence>
<dbReference type="Gene3D" id="1.20.1740.10">
    <property type="entry name" value="Amino acid/polyamine transporter I"/>
    <property type="match status" value="1"/>
</dbReference>
<keyword evidence="4 6" id="KW-1133">Transmembrane helix</keyword>
<evidence type="ECO:0000313" key="7">
    <source>
        <dbReference type="EMBL" id="SEC76204.1"/>
    </source>
</evidence>
<feature type="transmembrane region" description="Helical" evidence="6">
    <location>
        <begin position="358"/>
        <end position="378"/>
    </location>
</feature>
<dbReference type="OrthoDB" id="9762947at2"/>
<feature type="transmembrane region" description="Helical" evidence="6">
    <location>
        <begin position="95"/>
        <end position="117"/>
    </location>
</feature>
<gene>
    <name evidence="7" type="ORF">SAMN04490239_5353</name>
</gene>
<dbReference type="PIRSF" id="PIRSF006060">
    <property type="entry name" value="AA_transporter"/>
    <property type="match status" value="1"/>
</dbReference>
<dbReference type="GO" id="GO:0022857">
    <property type="term" value="F:transmembrane transporter activity"/>
    <property type="evidence" value="ECO:0007669"/>
    <property type="project" value="InterPro"/>
</dbReference>
<evidence type="ECO:0000256" key="4">
    <source>
        <dbReference type="ARBA" id="ARBA00022989"/>
    </source>
</evidence>
<evidence type="ECO:0000256" key="1">
    <source>
        <dbReference type="ARBA" id="ARBA00004651"/>
    </source>
</evidence>
<feature type="transmembrane region" description="Helical" evidence="6">
    <location>
        <begin position="332"/>
        <end position="352"/>
    </location>
</feature>
<feature type="transmembrane region" description="Helical" evidence="6">
    <location>
        <begin position="129"/>
        <end position="152"/>
    </location>
</feature>
<evidence type="ECO:0000256" key="2">
    <source>
        <dbReference type="ARBA" id="ARBA00022475"/>
    </source>
</evidence>
<feature type="transmembrane region" description="Helical" evidence="6">
    <location>
        <begin position="55"/>
        <end position="74"/>
    </location>
</feature>
<evidence type="ECO:0000313" key="8">
    <source>
        <dbReference type="Proteomes" id="UP000183561"/>
    </source>
</evidence>
<comment type="subcellular location">
    <subcellularLocation>
        <location evidence="1">Cell membrane</location>
        <topology evidence="1">Multi-pass membrane protein</topology>
    </subcellularLocation>
</comment>
<dbReference type="InterPro" id="IPR002293">
    <property type="entry name" value="AA/rel_permease1"/>
</dbReference>
<organism evidence="7 8">
    <name type="scientific">Rhodococcus koreensis</name>
    <dbReference type="NCBI Taxonomy" id="99653"/>
    <lineage>
        <taxon>Bacteria</taxon>
        <taxon>Bacillati</taxon>
        <taxon>Actinomycetota</taxon>
        <taxon>Actinomycetes</taxon>
        <taxon>Mycobacteriales</taxon>
        <taxon>Nocardiaceae</taxon>
        <taxon>Rhodococcus</taxon>
    </lineage>
</organism>
<dbReference type="InterPro" id="IPR050367">
    <property type="entry name" value="APC_superfamily"/>
</dbReference>
<proteinExistence type="predicted"/>
<reference evidence="8" key="1">
    <citation type="submission" date="2016-10" db="EMBL/GenBank/DDBJ databases">
        <authorList>
            <person name="Varghese N."/>
            <person name="Submissions S."/>
        </authorList>
    </citation>
    <scope>NUCLEOTIDE SEQUENCE [LARGE SCALE GENOMIC DNA]</scope>
    <source>
        <strain evidence="8">DSM 44498</strain>
    </source>
</reference>
<dbReference type="PANTHER" id="PTHR42770:SF8">
    <property type="entry name" value="PUTRESCINE IMPORTER PUUP"/>
    <property type="match status" value="1"/>
</dbReference>
<feature type="transmembrane region" description="Helical" evidence="6">
    <location>
        <begin position="414"/>
        <end position="433"/>
    </location>
</feature>
<dbReference type="GO" id="GO:0005886">
    <property type="term" value="C:plasma membrane"/>
    <property type="evidence" value="ECO:0007669"/>
    <property type="project" value="UniProtKB-SubCell"/>
</dbReference>
<feature type="transmembrane region" description="Helical" evidence="6">
    <location>
        <begin position="200"/>
        <end position="223"/>
    </location>
</feature>
<feature type="transmembrane region" description="Helical" evidence="6">
    <location>
        <begin position="159"/>
        <end position="180"/>
    </location>
</feature>
<dbReference type="PANTHER" id="PTHR42770">
    <property type="entry name" value="AMINO ACID TRANSPORTER-RELATED"/>
    <property type="match status" value="1"/>
</dbReference>
<accession>A0A1H4V713</accession>
<keyword evidence="8" id="KW-1185">Reference proteome</keyword>
<feature type="transmembrane region" description="Helical" evidence="6">
    <location>
        <begin position="390"/>
        <end position="408"/>
    </location>
</feature>